<dbReference type="OrthoDB" id="5343383at2759"/>
<protein>
    <submittedName>
        <fullName evidence="1">Uncharacterized protein</fullName>
    </submittedName>
</protein>
<keyword evidence="2" id="KW-1185">Reference proteome</keyword>
<name>A0A484FMG7_COLOR</name>
<evidence type="ECO:0000313" key="2">
    <source>
        <dbReference type="Proteomes" id="UP000014480"/>
    </source>
</evidence>
<sequence>MAEPSYPRDELKRFQCPPEGGWEHITPEFVRSFCLGKNDTVVDLMEHIPCITREEAGFGNSYMVYERACPVDFTGDLVLSLPTKYALESLFEPEEG</sequence>
<dbReference type="STRING" id="1213857.A0A484FMG7"/>
<comment type="caution">
    <text evidence="1">The sequence shown here is derived from an EMBL/GenBank/DDBJ whole genome shotgun (WGS) entry which is preliminary data.</text>
</comment>
<reference evidence="2" key="1">
    <citation type="journal article" date="2013" name="New Phytol.">
        <title>Comparative genomic and transcriptomic analyses reveal the hemibiotrophic stage shift of Colletotrichum fungi.</title>
        <authorList>
            <person name="Gan P."/>
            <person name="Ikeda K."/>
            <person name="Irieda H."/>
            <person name="Narusaka M."/>
            <person name="O'Connell R.J."/>
            <person name="Narusaka Y."/>
            <person name="Takano Y."/>
            <person name="Kubo Y."/>
            <person name="Shirasu K."/>
        </authorList>
    </citation>
    <scope>NUCLEOTIDE SEQUENCE [LARGE SCALE GENOMIC DNA]</scope>
    <source>
        <strain evidence="2">104-T / ATCC 96160 / CBS 514.97 / LARS 414 / MAFF 240422</strain>
    </source>
</reference>
<reference evidence="2" key="2">
    <citation type="journal article" date="2019" name="Mol. Plant Microbe Interact.">
        <title>Genome sequence resources for four phytopathogenic fungi from the Colletotrichum orbiculare species complex.</title>
        <authorList>
            <person name="Gan P."/>
            <person name="Tsushima A."/>
            <person name="Narusaka M."/>
            <person name="Narusaka Y."/>
            <person name="Takano Y."/>
            <person name="Kubo Y."/>
            <person name="Shirasu K."/>
        </authorList>
    </citation>
    <scope>GENOME REANNOTATION</scope>
    <source>
        <strain evidence="2">104-T / ATCC 96160 / CBS 514.97 / LARS 414 / MAFF 240422</strain>
    </source>
</reference>
<gene>
    <name evidence="1" type="ORF">Cob_v008081</name>
</gene>
<proteinExistence type="predicted"/>
<organism evidence="1 2">
    <name type="scientific">Colletotrichum orbiculare (strain 104-T / ATCC 96160 / CBS 514.97 / LARS 414 / MAFF 240422)</name>
    <name type="common">Cucumber anthracnose fungus</name>
    <name type="synonym">Colletotrichum lagenarium</name>
    <dbReference type="NCBI Taxonomy" id="1213857"/>
    <lineage>
        <taxon>Eukaryota</taxon>
        <taxon>Fungi</taxon>
        <taxon>Dikarya</taxon>
        <taxon>Ascomycota</taxon>
        <taxon>Pezizomycotina</taxon>
        <taxon>Sordariomycetes</taxon>
        <taxon>Hypocreomycetidae</taxon>
        <taxon>Glomerellales</taxon>
        <taxon>Glomerellaceae</taxon>
        <taxon>Colletotrichum</taxon>
        <taxon>Colletotrichum orbiculare species complex</taxon>
    </lineage>
</organism>
<accession>A0A484FMG7</accession>
<dbReference type="Proteomes" id="UP000014480">
    <property type="component" value="Unassembled WGS sequence"/>
</dbReference>
<dbReference type="AlphaFoldDB" id="A0A484FMG7"/>
<dbReference type="EMBL" id="AMCV02000022">
    <property type="protein sequence ID" value="TDZ18684.1"/>
    <property type="molecule type" value="Genomic_DNA"/>
</dbReference>
<evidence type="ECO:0000313" key="1">
    <source>
        <dbReference type="EMBL" id="TDZ18684.1"/>
    </source>
</evidence>